<reference evidence="1 2" key="1">
    <citation type="submission" date="2014-09" db="EMBL/GenBank/DDBJ databases">
        <title>Vibrio maritimus JCM 19235. (C45) whole genome shotgun sequence.</title>
        <authorList>
            <person name="Sawabe T."/>
            <person name="Meirelles P."/>
            <person name="Nakanishi M."/>
            <person name="Sayaka M."/>
            <person name="Hattori M."/>
            <person name="Ohkuma M."/>
        </authorList>
    </citation>
    <scope>NUCLEOTIDE SEQUENCE [LARGE SCALE GENOMIC DNA]</scope>
    <source>
        <strain evidence="2">JCM19235</strain>
    </source>
</reference>
<dbReference type="InterPro" id="IPR036188">
    <property type="entry name" value="FAD/NAD-bd_sf"/>
</dbReference>
<comment type="caution">
    <text evidence="1">The sequence shown here is derived from an EMBL/GenBank/DDBJ whole genome shotgun (WGS) entry which is preliminary data.</text>
</comment>
<keyword evidence="2" id="KW-1185">Reference proteome</keyword>
<sequence length="102" mass="12253">MREQKIHDVDKITKIKFKDDYIDFPFQKNIHQLAKDDYIDCLIGLMEKEEREEYASFEDMINGKFGKGICEKFLIPYNEKLYSTNLNELDANAMGRFFHMRM</sequence>
<dbReference type="STRING" id="990268.JCM19235_2787"/>
<gene>
    <name evidence="1" type="ORF">JCM19235_2787</name>
</gene>
<evidence type="ECO:0000313" key="2">
    <source>
        <dbReference type="Proteomes" id="UP000029228"/>
    </source>
</evidence>
<dbReference type="Proteomes" id="UP000029228">
    <property type="component" value="Unassembled WGS sequence"/>
</dbReference>
<evidence type="ECO:0000313" key="1">
    <source>
        <dbReference type="EMBL" id="GAL22093.1"/>
    </source>
</evidence>
<organism evidence="1 2">
    <name type="scientific">Vibrio maritimus</name>
    <dbReference type="NCBI Taxonomy" id="990268"/>
    <lineage>
        <taxon>Bacteria</taxon>
        <taxon>Pseudomonadati</taxon>
        <taxon>Pseudomonadota</taxon>
        <taxon>Gammaproteobacteria</taxon>
        <taxon>Vibrionales</taxon>
        <taxon>Vibrionaceae</taxon>
        <taxon>Vibrio</taxon>
    </lineage>
</organism>
<protein>
    <submittedName>
        <fullName evidence="1">BarJ</fullName>
    </submittedName>
</protein>
<dbReference type="Gene3D" id="3.50.50.60">
    <property type="entry name" value="FAD/NAD(P)-binding domain"/>
    <property type="match status" value="1"/>
</dbReference>
<dbReference type="EMBL" id="BBMR01000011">
    <property type="protein sequence ID" value="GAL22093.1"/>
    <property type="molecule type" value="Genomic_DNA"/>
</dbReference>
<dbReference type="AlphaFoldDB" id="A0A090S5L6"/>
<accession>A0A090S5L6</accession>
<name>A0A090S5L6_9VIBR</name>
<proteinExistence type="predicted"/>